<dbReference type="AlphaFoldDB" id="A0A2H1WMK0"/>
<keyword evidence="2" id="KW-0238">DNA-binding</keyword>
<evidence type="ECO:0000256" key="2">
    <source>
        <dbReference type="ARBA" id="ARBA00023125"/>
    </source>
</evidence>
<organism evidence="6">
    <name type="scientific">Spodoptera frugiperda</name>
    <name type="common">Fall armyworm</name>
    <dbReference type="NCBI Taxonomy" id="7108"/>
    <lineage>
        <taxon>Eukaryota</taxon>
        <taxon>Metazoa</taxon>
        <taxon>Ecdysozoa</taxon>
        <taxon>Arthropoda</taxon>
        <taxon>Hexapoda</taxon>
        <taxon>Insecta</taxon>
        <taxon>Pterygota</taxon>
        <taxon>Neoptera</taxon>
        <taxon>Endopterygota</taxon>
        <taxon>Lepidoptera</taxon>
        <taxon>Glossata</taxon>
        <taxon>Ditrysia</taxon>
        <taxon>Noctuoidea</taxon>
        <taxon>Noctuidae</taxon>
        <taxon>Amphipyrinae</taxon>
        <taxon>Spodoptera</taxon>
    </lineage>
</organism>
<protein>
    <submittedName>
        <fullName evidence="6">SFRICE_036337</fullName>
    </submittedName>
</protein>
<dbReference type="InterPro" id="IPR007889">
    <property type="entry name" value="HTH_Psq"/>
</dbReference>
<evidence type="ECO:0000259" key="5">
    <source>
        <dbReference type="PROSITE" id="PS51253"/>
    </source>
</evidence>
<feature type="compositionally biased region" description="Polar residues" evidence="4">
    <location>
        <begin position="158"/>
        <end position="185"/>
    </location>
</feature>
<gene>
    <name evidence="6" type="ORF">SFRICE_036337</name>
</gene>
<sequence>MAQAIKFVREKKMGYLKAAQHFQVPRTTLFRLCQKDEQSPEVAAATTLGRKTILGTELERQLVEYILIMESKFHGLTRTDLRRMAFMLAKRNNLQNPFGESGMAGKKWLKLFLNRHKDKLSIRRPTGTSFARAFGFDKEKVEAFFNLLEDNADPEASAPNNGAHSNGNKSICSTRGNGHDSSGATFTKPYHAMAGYKSR</sequence>
<dbReference type="Pfam" id="PF05225">
    <property type="entry name" value="HTH_psq"/>
    <property type="match status" value="1"/>
</dbReference>
<dbReference type="Gene3D" id="1.10.10.60">
    <property type="entry name" value="Homeodomain-like"/>
    <property type="match status" value="1"/>
</dbReference>
<dbReference type="PROSITE" id="PS51253">
    <property type="entry name" value="HTH_CENPB"/>
    <property type="match status" value="1"/>
</dbReference>
<keyword evidence="3" id="KW-0539">Nucleus</keyword>
<evidence type="ECO:0000256" key="1">
    <source>
        <dbReference type="ARBA" id="ARBA00004123"/>
    </source>
</evidence>
<evidence type="ECO:0000256" key="4">
    <source>
        <dbReference type="SAM" id="MobiDB-lite"/>
    </source>
</evidence>
<proteinExistence type="predicted"/>
<dbReference type="EMBL" id="ODYU01009692">
    <property type="protein sequence ID" value="SOQ54303.1"/>
    <property type="molecule type" value="Genomic_DNA"/>
</dbReference>
<dbReference type="InterPro" id="IPR009057">
    <property type="entry name" value="Homeodomain-like_sf"/>
</dbReference>
<dbReference type="GO" id="GO:0003677">
    <property type="term" value="F:DNA binding"/>
    <property type="evidence" value="ECO:0007669"/>
    <property type="project" value="UniProtKB-KW"/>
</dbReference>
<dbReference type="Pfam" id="PF03221">
    <property type="entry name" value="HTH_Tnp_Tc5"/>
    <property type="match status" value="1"/>
</dbReference>
<evidence type="ECO:0000313" key="6">
    <source>
        <dbReference type="EMBL" id="SOQ54303.1"/>
    </source>
</evidence>
<evidence type="ECO:0000256" key="3">
    <source>
        <dbReference type="ARBA" id="ARBA00023242"/>
    </source>
</evidence>
<accession>A0A2H1WMK0</accession>
<dbReference type="GO" id="GO:0005634">
    <property type="term" value="C:nucleus"/>
    <property type="evidence" value="ECO:0007669"/>
    <property type="project" value="UniProtKB-SubCell"/>
</dbReference>
<name>A0A2H1WMK0_SPOFR</name>
<reference evidence="6" key="1">
    <citation type="submission" date="2016-07" db="EMBL/GenBank/DDBJ databases">
        <authorList>
            <person name="Bretaudeau A."/>
        </authorList>
    </citation>
    <scope>NUCLEOTIDE SEQUENCE</scope>
    <source>
        <strain evidence="6">Rice</strain>
        <tissue evidence="6">Whole body</tissue>
    </source>
</reference>
<feature type="region of interest" description="Disordered" evidence="4">
    <location>
        <begin position="155"/>
        <end position="187"/>
    </location>
</feature>
<feature type="domain" description="HTH CENPB-type" evidence="5">
    <location>
        <begin position="46"/>
        <end position="122"/>
    </location>
</feature>
<comment type="subcellular location">
    <subcellularLocation>
        <location evidence="1">Nucleus</location>
    </subcellularLocation>
</comment>
<dbReference type="InterPro" id="IPR006600">
    <property type="entry name" value="HTH_CenpB_DNA-bd_dom"/>
</dbReference>
<dbReference type="SUPFAM" id="SSF46689">
    <property type="entry name" value="Homeodomain-like"/>
    <property type="match status" value="1"/>
</dbReference>